<keyword evidence="9" id="KW-0808">Transferase</keyword>
<feature type="compositionally biased region" description="Polar residues" evidence="7">
    <location>
        <begin position="18"/>
        <end position="42"/>
    </location>
</feature>
<sequence length="1013" mass="110787">MSSSNHGEDKNNGETESKNILTSGESENRHLSSPTEMSIPSKQQHHVSSSVSDGNSPKALTCITAARPKSTQTSRFLSSATIGNVVDDDDDGALDELDIIKIAEARAKGESLGLSSSEINHQVATGTTNSERPSSRPTASTLRGGRRDPAEPHQRIGTALSANNNNGLEEGSNNVELAKFLEGRELAKVVEARERALTRQQQQQQHTETDGNSQQGQVMMSTDREHQYSTFAQGIVRPAPAQNTNSRPILKFLRKRAPAVNQQEQLEEEINTNGLCNEHMGQAETNQNPVINESQPGAYSGAPGLPLQRNQKPRFSLIGIVGTTPSFSPSSEMEISQESTEFQSTNMPGSQTGLMVANLVADLSQENLQLAEELQSNGNDIEEQKVERSKRAMLTASKWLLLGVVLVVAVVLAVVLGTRNKSATPAEEFVSSVPTTSAMPSVSPSSMPTETLLSARYEIKGLSESTAEAIGRPGSPQQQAYAWTFQHPEFDEMPNWRKQQLFALGTFYFSFENWPYDYQWMDYSNTECSWTTYLDSLQSQPEDSDYFPEGYSNYICTSSTVSSIGRLNPFASNCDEEGHFNFLKIRLLGVQGSIPPEIFLLTHLTIFDLREAGITGTIPSEIGMLSLLTNLNLHSTGISGAIPSGIGQTNLTGLYLNDNAVSGFLPSELGLLPFLKRMDLQSNNISGTLPADLANCTSLVRLDASNNSLANLSSEIGLLTTVEYLMLQDNQIEGTIPTEIGLLTSMYYLLLRDNTIKGVIPSEIGLLSNLVYLSLERNSISGAIPSTFDQSSVIQMDLQGNQLSYIPSEIGLLGNQAGQLDLSNNLILTLPSELFLLTSLSVLQLHGNRIEQLPNEIDQMTNLEPCYNFFDAWLSLSNNKLSSIPPEIGRLTNLRTFTFQRNQISSFPDVNWSSLPHLLSIQLSHNLLESTIPSELGLLEELVKLDLSNNALTGSIPPELGGIAESVERWNDTLGVAYDDRVGRADEFGIGERFIQPNLWSDPNGTWADLDNS</sequence>
<dbReference type="InterPro" id="IPR018247">
    <property type="entry name" value="EF_Hand_1_Ca_BS"/>
</dbReference>
<feature type="region of interest" description="Disordered" evidence="7">
    <location>
        <begin position="1"/>
        <end position="76"/>
    </location>
</feature>
<feature type="compositionally biased region" description="Polar residues" evidence="7">
    <location>
        <begin position="123"/>
        <end position="141"/>
    </location>
</feature>
<dbReference type="PROSITE" id="PS00018">
    <property type="entry name" value="EF_HAND_1"/>
    <property type="match status" value="1"/>
</dbReference>
<keyword evidence="10" id="KW-1185">Reference proteome</keyword>
<evidence type="ECO:0000313" key="9">
    <source>
        <dbReference type="EMBL" id="CAB9512587.1"/>
    </source>
</evidence>
<evidence type="ECO:0000256" key="6">
    <source>
        <dbReference type="ARBA" id="ARBA00023136"/>
    </source>
</evidence>
<dbReference type="EMBL" id="CAICTM010000543">
    <property type="protein sequence ID" value="CAB9512587.1"/>
    <property type="molecule type" value="Genomic_DNA"/>
</dbReference>
<evidence type="ECO:0000256" key="1">
    <source>
        <dbReference type="ARBA" id="ARBA00004370"/>
    </source>
</evidence>
<dbReference type="Proteomes" id="UP001153069">
    <property type="component" value="Unassembled WGS sequence"/>
</dbReference>
<keyword evidence="9" id="KW-0418">Kinase</keyword>
<dbReference type="PANTHER" id="PTHR27008:SF480">
    <property type="entry name" value="MDIS1-INTERACTING RECEPTOR LIKE KINASE 2-LIKE"/>
    <property type="match status" value="1"/>
</dbReference>
<keyword evidence="9" id="KW-0675">Receptor</keyword>
<evidence type="ECO:0000256" key="3">
    <source>
        <dbReference type="ARBA" id="ARBA00022692"/>
    </source>
</evidence>
<dbReference type="GO" id="GO:0016020">
    <property type="term" value="C:membrane"/>
    <property type="evidence" value="ECO:0007669"/>
    <property type="project" value="UniProtKB-SubCell"/>
</dbReference>
<feature type="region of interest" description="Disordered" evidence="7">
    <location>
        <begin position="195"/>
        <end position="221"/>
    </location>
</feature>
<evidence type="ECO:0000256" key="7">
    <source>
        <dbReference type="SAM" id="MobiDB-lite"/>
    </source>
</evidence>
<evidence type="ECO:0000256" key="5">
    <source>
        <dbReference type="ARBA" id="ARBA00022989"/>
    </source>
</evidence>
<dbReference type="OrthoDB" id="676979at2759"/>
<evidence type="ECO:0000313" key="10">
    <source>
        <dbReference type="Proteomes" id="UP001153069"/>
    </source>
</evidence>
<dbReference type="Pfam" id="PF13855">
    <property type="entry name" value="LRR_8"/>
    <property type="match status" value="1"/>
</dbReference>
<reference evidence="9" key="1">
    <citation type="submission" date="2020-06" db="EMBL/GenBank/DDBJ databases">
        <authorList>
            <consortium name="Plant Systems Biology data submission"/>
        </authorList>
    </citation>
    <scope>NUCLEOTIDE SEQUENCE</scope>
    <source>
        <strain evidence="9">D6</strain>
    </source>
</reference>
<keyword evidence="4" id="KW-0677">Repeat</keyword>
<dbReference type="Gene3D" id="3.80.10.10">
    <property type="entry name" value="Ribonuclease Inhibitor"/>
    <property type="match status" value="4"/>
</dbReference>
<gene>
    <name evidence="9" type="ORF">SEMRO_544_G163670.1</name>
</gene>
<comment type="caution">
    <text evidence="9">The sequence shown here is derived from an EMBL/GenBank/DDBJ whole genome shotgun (WGS) entry which is preliminary data.</text>
</comment>
<keyword evidence="5 8" id="KW-1133">Transmembrane helix</keyword>
<dbReference type="InterPro" id="IPR032675">
    <property type="entry name" value="LRR_dom_sf"/>
</dbReference>
<dbReference type="FunFam" id="3.80.10.10:FF:000383">
    <property type="entry name" value="Leucine-rich repeat receptor protein kinase EMS1"/>
    <property type="match status" value="1"/>
</dbReference>
<evidence type="ECO:0000256" key="4">
    <source>
        <dbReference type="ARBA" id="ARBA00022737"/>
    </source>
</evidence>
<organism evidence="9 10">
    <name type="scientific">Seminavis robusta</name>
    <dbReference type="NCBI Taxonomy" id="568900"/>
    <lineage>
        <taxon>Eukaryota</taxon>
        <taxon>Sar</taxon>
        <taxon>Stramenopiles</taxon>
        <taxon>Ochrophyta</taxon>
        <taxon>Bacillariophyta</taxon>
        <taxon>Bacillariophyceae</taxon>
        <taxon>Bacillariophycidae</taxon>
        <taxon>Naviculales</taxon>
        <taxon>Naviculaceae</taxon>
        <taxon>Seminavis</taxon>
    </lineage>
</organism>
<dbReference type="AlphaFoldDB" id="A0A9N8E145"/>
<dbReference type="InterPro" id="IPR003591">
    <property type="entry name" value="Leu-rich_rpt_typical-subtyp"/>
</dbReference>
<protein>
    <submittedName>
        <fullName evidence="9">LRR receptor-like serine threonine-protein kinase</fullName>
    </submittedName>
</protein>
<dbReference type="PANTHER" id="PTHR27008">
    <property type="entry name" value="OS04G0122200 PROTEIN"/>
    <property type="match status" value="1"/>
</dbReference>
<dbReference type="PROSITE" id="PS51450">
    <property type="entry name" value="LRR"/>
    <property type="match status" value="1"/>
</dbReference>
<proteinExistence type="predicted"/>
<dbReference type="GO" id="GO:0016301">
    <property type="term" value="F:kinase activity"/>
    <property type="evidence" value="ECO:0007669"/>
    <property type="project" value="UniProtKB-KW"/>
</dbReference>
<accession>A0A9N8E145</accession>
<evidence type="ECO:0000256" key="8">
    <source>
        <dbReference type="SAM" id="Phobius"/>
    </source>
</evidence>
<comment type="subcellular location">
    <subcellularLocation>
        <location evidence="1">Membrane</location>
    </subcellularLocation>
</comment>
<dbReference type="Pfam" id="PF00560">
    <property type="entry name" value="LRR_1"/>
    <property type="match status" value="3"/>
</dbReference>
<dbReference type="SUPFAM" id="SSF52058">
    <property type="entry name" value="L domain-like"/>
    <property type="match status" value="2"/>
</dbReference>
<keyword evidence="2" id="KW-0433">Leucine-rich repeat</keyword>
<dbReference type="InterPro" id="IPR051809">
    <property type="entry name" value="Plant_receptor-like_S/T_kinase"/>
</dbReference>
<dbReference type="SMART" id="SM00369">
    <property type="entry name" value="LRR_TYP"/>
    <property type="match status" value="8"/>
</dbReference>
<feature type="compositionally biased region" description="Polar residues" evidence="7">
    <location>
        <begin position="210"/>
        <end position="220"/>
    </location>
</feature>
<dbReference type="InterPro" id="IPR001611">
    <property type="entry name" value="Leu-rich_rpt"/>
</dbReference>
<feature type="transmembrane region" description="Helical" evidence="8">
    <location>
        <begin position="399"/>
        <end position="417"/>
    </location>
</feature>
<keyword evidence="6 8" id="KW-0472">Membrane</keyword>
<keyword evidence="3 8" id="KW-0812">Transmembrane</keyword>
<feature type="compositionally biased region" description="Basic and acidic residues" evidence="7">
    <location>
        <begin position="1"/>
        <end position="17"/>
    </location>
</feature>
<feature type="region of interest" description="Disordered" evidence="7">
    <location>
        <begin position="123"/>
        <end position="153"/>
    </location>
</feature>
<evidence type="ECO:0000256" key="2">
    <source>
        <dbReference type="ARBA" id="ARBA00022614"/>
    </source>
</evidence>
<name>A0A9N8E145_9STRA</name>